<dbReference type="PRINTS" id="PR00039">
    <property type="entry name" value="HTHLYSR"/>
</dbReference>
<proteinExistence type="inferred from homology"/>
<evidence type="ECO:0000259" key="5">
    <source>
        <dbReference type="PROSITE" id="PS50931"/>
    </source>
</evidence>
<evidence type="ECO:0000256" key="4">
    <source>
        <dbReference type="ARBA" id="ARBA00023163"/>
    </source>
</evidence>
<dbReference type="PANTHER" id="PTHR30537:SF74">
    <property type="entry name" value="HTH-TYPE TRANSCRIPTIONAL REGULATOR TRPI"/>
    <property type="match status" value="1"/>
</dbReference>
<dbReference type="Gene3D" id="3.40.190.10">
    <property type="entry name" value="Periplasmic binding protein-like II"/>
    <property type="match status" value="2"/>
</dbReference>
<gene>
    <name evidence="6" type="ORF">Q4535_17505</name>
</gene>
<reference evidence="6" key="1">
    <citation type="submission" date="2023-07" db="EMBL/GenBank/DDBJ databases">
        <title>Genome content predicts the carbon catabolic preferences of heterotrophic bacteria.</title>
        <authorList>
            <person name="Gralka M."/>
        </authorList>
    </citation>
    <scope>NUCLEOTIDE SEQUENCE</scope>
    <source>
        <strain evidence="6">C2R13</strain>
    </source>
</reference>
<dbReference type="Gene3D" id="1.10.10.10">
    <property type="entry name" value="Winged helix-like DNA-binding domain superfamily/Winged helix DNA-binding domain"/>
    <property type="match status" value="1"/>
</dbReference>
<dbReference type="PANTHER" id="PTHR30537">
    <property type="entry name" value="HTH-TYPE TRANSCRIPTIONAL REGULATOR"/>
    <property type="match status" value="1"/>
</dbReference>
<dbReference type="InterPro" id="IPR036388">
    <property type="entry name" value="WH-like_DNA-bd_sf"/>
</dbReference>
<sequence length="327" mass="36442">MPARKTSSPAPLESASLLDDLPSLRGLVAFDVTVRLGSMTAAASELDTTQPTISQRIRALEEHLGHPLFDRQGGRLILNHYGETFHAELAGGLGKVCSAVTEARRKVHKPTPRITIAAGAGFAHVWLRPRLERLEQDFPDCHFTLLPIDRDEDPQMQQADIAIRFGPPLTGDHRDTLVVAERAFPVCSPDYARRHGLEKGLDAEALSRITLLHLDMRDTRWLDWATWCRHAGLPVPRLDKAFPYNNFPLTLNAAVNHQGVALGWSHVIQDLLDNGSLIALTPHISRDRHGYRMSVRHPNSAVIQPITRWLTREFSGLEIPGPTSRQP</sequence>
<dbReference type="SUPFAM" id="SSF46785">
    <property type="entry name" value="Winged helix' DNA-binding domain"/>
    <property type="match status" value="1"/>
</dbReference>
<evidence type="ECO:0000256" key="3">
    <source>
        <dbReference type="ARBA" id="ARBA00023125"/>
    </source>
</evidence>
<dbReference type="GO" id="GO:0003700">
    <property type="term" value="F:DNA-binding transcription factor activity"/>
    <property type="evidence" value="ECO:0007669"/>
    <property type="project" value="InterPro"/>
</dbReference>
<dbReference type="SUPFAM" id="SSF53850">
    <property type="entry name" value="Periplasmic binding protein-like II"/>
    <property type="match status" value="1"/>
</dbReference>
<name>A0AAP4U3I2_9GAMM</name>
<evidence type="ECO:0000313" key="6">
    <source>
        <dbReference type="EMBL" id="MDO6673901.1"/>
    </source>
</evidence>
<dbReference type="PROSITE" id="PS50931">
    <property type="entry name" value="HTH_LYSR"/>
    <property type="match status" value="1"/>
</dbReference>
<organism evidence="6 7">
    <name type="scientific">Cobetia amphilecti</name>
    <dbReference type="NCBI Taxonomy" id="1055104"/>
    <lineage>
        <taxon>Bacteria</taxon>
        <taxon>Pseudomonadati</taxon>
        <taxon>Pseudomonadota</taxon>
        <taxon>Gammaproteobacteria</taxon>
        <taxon>Oceanospirillales</taxon>
        <taxon>Halomonadaceae</taxon>
        <taxon>Cobetia</taxon>
    </lineage>
</organism>
<keyword evidence="3" id="KW-0238">DNA-binding</keyword>
<dbReference type="GO" id="GO:0006351">
    <property type="term" value="P:DNA-templated transcription"/>
    <property type="evidence" value="ECO:0007669"/>
    <property type="project" value="TreeGrafter"/>
</dbReference>
<dbReference type="Pfam" id="PF00126">
    <property type="entry name" value="HTH_1"/>
    <property type="match status" value="1"/>
</dbReference>
<dbReference type="GO" id="GO:0043565">
    <property type="term" value="F:sequence-specific DNA binding"/>
    <property type="evidence" value="ECO:0007669"/>
    <property type="project" value="TreeGrafter"/>
</dbReference>
<dbReference type="RefSeq" id="WP_054556218.1">
    <property type="nucleotide sequence ID" value="NZ_JAUORK010000040.1"/>
</dbReference>
<keyword evidence="4" id="KW-0804">Transcription</keyword>
<accession>A0AAP4U3I2</accession>
<comment type="similarity">
    <text evidence="1">Belongs to the LysR transcriptional regulatory family.</text>
</comment>
<dbReference type="Proteomes" id="UP001170481">
    <property type="component" value="Unassembled WGS sequence"/>
</dbReference>
<protein>
    <submittedName>
        <fullName evidence="6">LysR substrate-binding domain-containing protein</fullName>
    </submittedName>
</protein>
<dbReference type="InterPro" id="IPR058163">
    <property type="entry name" value="LysR-type_TF_proteobact-type"/>
</dbReference>
<dbReference type="InterPro" id="IPR000847">
    <property type="entry name" value="LysR_HTH_N"/>
</dbReference>
<dbReference type="EMBL" id="JAUORK010000040">
    <property type="protein sequence ID" value="MDO6673901.1"/>
    <property type="molecule type" value="Genomic_DNA"/>
</dbReference>
<keyword evidence="2" id="KW-0805">Transcription regulation</keyword>
<evidence type="ECO:0000256" key="2">
    <source>
        <dbReference type="ARBA" id="ARBA00023015"/>
    </source>
</evidence>
<evidence type="ECO:0000313" key="7">
    <source>
        <dbReference type="Proteomes" id="UP001170481"/>
    </source>
</evidence>
<dbReference type="InterPro" id="IPR036390">
    <property type="entry name" value="WH_DNA-bd_sf"/>
</dbReference>
<comment type="caution">
    <text evidence="6">The sequence shown here is derived from an EMBL/GenBank/DDBJ whole genome shotgun (WGS) entry which is preliminary data.</text>
</comment>
<evidence type="ECO:0000256" key="1">
    <source>
        <dbReference type="ARBA" id="ARBA00009437"/>
    </source>
</evidence>
<dbReference type="Pfam" id="PF03466">
    <property type="entry name" value="LysR_substrate"/>
    <property type="match status" value="1"/>
</dbReference>
<feature type="domain" description="HTH lysR-type" evidence="5">
    <location>
        <begin position="22"/>
        <end position="79"/>
    </location>
</feature>
<dbReference type="AlphaFoldDB" id="A0AAP4U3I2"/>
<dbReference type="InterPro" id="IPR005119">
    <property type="entry name" value="LysR_subst-bd"/>
</dbReference>